<dbReference type="Pfam" id="PF07715">
    <property type="entry name" value="Plug"/>
    <property type="match status" value="1"/>
</dbReference>
<proteinExistence type="inferred from homology"/>
<keyword evidence="2 10" id="KW-0813">Transport</keyword>
<evidence type="ECO:0000259" key="13">
    <source>
        <dbReference type="Pfam" id="PF07715"/>
    </source>
</evidence>
<feature type="domain" description="TonB-dependent receptor-like beta-barrel" evidence="12">
    <location>
        <begin position="257"/>
        <end position="654"/>
    </location>
</feature>
<keyword evidence="6 11" id="KW-0798">TonB box</keyword>
<evidence type="ECO:0000256" key="6">
    <source>
        <dbReference type="ARBA" id="ARBA00023077"/>
    </source>
</evidence>
<comment type="similarity">
    <text evidence="10 11">Belongs to the TonB-dependent receptor family.</text>
</comment>
<evidence type="ECO:0000256" key="2">
    <source>
        <dbReference type="ARBA" id="ARBA00022448"/>
    </source>
</evidence>
<keyword evidence="8 14" id="KW-0675">Receptor</keyword>
<keyword evidence="9 10" id="KW-0998">Cell outer membrane</keyword>
<gene>
    <name evidence="14" type="ORF">GXW71_28355</name>
</gene>
<dbReference type="PANTHER" id="PTHR30069:SF29">
    <property type="entry name" value="HEMOGLOBIN AND HEMOGLOBIN-HAPTOGLOBIN-BINDING PROTEIN 1-RELATED"/>
    <property type="match status" value="1"/>
</dbReference>
<dbReference type="PANTHER" id="PTHR30069">
    <property type="entry name" value="TONB-DEPENDENT OUTER MEMBRANE RECEPTOR"/>
    <property type="match status" value="1"/>
</dbReference>
<reference evidence="15" key="1">
    <citation type="journal article" date="2021" name="Syst. Appl. Microbiol.">
        <title>Roseomonas hellenica sp. nov., isolated from roots of wild-growing Alkanna tinctoria.</title>
        <authorList>
            <person name="Rat A."/>
            <person name="Naranjo H.D."/>
            <person name="Lebbe L."/>
            <person name="Cnockaert M."/>
            <person name="Krigas N."/>
            <person name="Grigoriadou K."/>
            <person name="Maloupa E."/>
            <person name="Willems A."/>
        </authorList>
    </citation>
    <scope>NUCLEOTIDE SEQUENCE [LARGE SCALE GENOMIC DNA]</scope>
    <source>
        <strain evidence="15">LMG 31523</strain>
    </source>
</reference>
<dbReference type="CDD" id="cd01347">
    <property type="entry name" value="ligand_gated_channel"/>
    <property type="match status" value="1"/>
</dbReference>
<evidence type="ECO:0000313" key="15">
    <source>
        <dbReference type="Proteomes" id="UP001196870"/>
    </source>
</evidence>
<name>A0ABS5F6V4_9PROT</name>
<evidence type="ECO:0000256" key="8">
    <source>
        <dbReference type="ARBA" id="ARBA00023170"/>
    </source>
</evidence>
<dbReference type="InterPro" id="IPR000531">
    <property type="entry name" value="Beta-barrel_TonB"/>
</dbReference>
<dbReference type="RefSeq" id="WP_211856075.1">
    <property type="nucleotide sequence ID" value="NZ_JAAGBB010000053.1"/>
</dbReference>
<evidence type="ECO:0000256" key="7">
    <source>
        <dbReference type="ARBA" id="ARBA00023136"/>
    </source>
</evidence>
<dbReference type="Pfam" id="PF00593">
    <property type="entry name" value="TonB_dep_Rec_b-barrel"/>
    <property type="match status" value="1"/>
</dbReference>
<accession>A0ABS5F6V4</accession>
<evidence type="ECO:0000256" key="4">
    <source>
        <dbReference type="ARBA" id="ARBA00022692"/>
    </source>
</evidence>
<dbReference type="EMBL" id="JAAGBB010000053">
    <property type="protein sequence ID" value="MBR0668298.1"/>
    <property type="molecule type" value="Genomic_DNA"/>
</dbReference>
<evidence type="ECO:0000259" key="12">
    <source>
        <dbReference type="Pfam" id="PF00593"/>
    </source>
</evidence>
<sequence length="680" mass="73023">MRWLERFHPASLRSTVPLLCSTSRFALQAVSALRRSALALLLSTAIAAPTLAQIPPPPGQTRPITLPETIVTATGAEAGPERLPAGVTVITRRDIEERGYQTVAEALFAIPGVNLAATGGPGQQTSIFTRGTNSNHTLVLIDGVPVNDASAPAGAFDFGQDLLGDIERIEVVRGPFASLYGSGALGGAINLVTRRAPADRQVTAFGEVAGGSNRTVRTHAGIAGTIGTFDYLAVAQGFSTRGSDASAPRLAGHTGERDGYRAAAGTIRLGWQALENLRFEGLLRWRETNYAFDAAGAEDPNATGNDRQWLGVLRGEARLLGGAWTTGLRLSRSEFRRRSSNAPDEIDPFPFTPYSLFRGTRTAIDWGNRIALPDAPGITQAVLSFGAGHERQSSRTRGEGVTATDARAGAYSVFTGIEARLFHLLDVSAAVRHEEAEDYGGATTWRLGAVMPLESLGLRLHAAVGTAFRAPSLEERFGRSAFVVGNPGLREERGTSWEAGIAWRPVRQVELSATYFASRTKDLIVYDFSTFPGTSRNINRARVDGVEFGLEVAPIEALTLRFGWTVTEAFDDNTDLRLLRRPSNTITAGFRWQPITPVVVTGELRFTGAQNDIVYPGASGFGDRGVNPSGTVANLTASWRVQENTTLFLEGRNLGNSRWEPVNSYVLPGRNVLAGVRIAL</sequence>
<dbReference type="InterPro" id="IPR012910">
    <property type="entry name" value="Plug_dom"/>
</dbReference>
<dbReference type="InterPro" id="IPR036942">
    <property type="entry name" value="Beta-barrel_TonB_sf"/>
</dbReference>
<keyword evidence="5" id="KW-0732">Signal</keyword>
<dbReference type="Gene3D" id="2.170.130.10">
    <property type="entry name" value="TonB-dependent receptor, plug domain"/>
    <property type="match status" value="1"/>
</dbReference>
<dbReference type="Gene3D" id="2.40.170.20">
    <property type="entry name" value="TonB-dependent receptor, beta-barrel domain"/>
    <property type="match status" value="1"/>
</dbReference>
<evidence type="ECO:0000256" key="9">
    <source>
        <dbReference type="ARBA" id="ARBA00023237"/>
    </source>
</evidence>
<dbReference type="SUPFAM" id="SSF56935">
    <property type="entry name" value="Porins"/>
    <property type="match status" value="1"/>
</dbReference>
<keyword evidence="4 10" id="KW-0812">Transmembrane</keyword>
<evidence type="ECO:0000256" key="1">
    <source>
        <dbReference type="ARBA" id="ARBA00004571"/>
    </source>
</evidence>
<evidence type="ECO:0000256" key="10">
    <source>
        <dbReference type="PROSITE-ProRule" id="PRU01360"/>
    </source>
</evidence>
<comment type="subcellular location">
    <subcellularLocation>
        <location evidence="1 10">Cell outer membrane</location>
        <topology evidence="1 10">Multi-pass membrane protein</topology>
    </subcellularLocation>
</comment>
<keyword evidence="7 10" id="KW-0472">Membrane</keyword>
<feature type="domain" description="TonB-dependent receptor plug" evidence="13">
    <location>
        <begin position="82"/>
        <end position="188"/>
    </location>
</feature>
<protein>
    <submittedName>
        <fullName evidence="14">TonB-dependent receptor</fullName>
    </submittedName>
</protein>
<comment type="caution">
    <text evidence="14">The sequence shown here is derived from an EMBL/GenBank/DDBJ whole genome shotgun (WGS) entry which is preliminary data.</text>
</comment>
<evidence type="ECO:0000313" key="14">
    <source>
        <dbReference type="EMBL" id="MBR0668298.1"/>
    </source>
</evidence>
<evidence type="ECO:0000256" key="5">
    <source>
        <dbReference type="ARBA" id="ARBA00022729"/>
    </source>
</evidence>
<dbReference type="Proteomes" id="UP001196870">
    <property type="component" value="Unassembled WGS sequence"/>
</dbReference>
<dbReference type="InterPro" id="IPR037066">
    <property type="entry name" value="Plug_dom_sf"/>
</dbReference>
<keyword evidence="15" id="KW-1185">Reference proteome</keyword>
<organism evidence="14 15">
    <name type="scientific">Plastoroseomonas hellenica</name>
    <dbReference type="NCBI Taxonomy" id="2687306"/>
    <lineage>
        <taxon>Bacteria</taxon>
        <taxon>Pseudomonadati</taxon>
        <taxon>Pseudomonadota</taxon>
        <taxon>Alphaproteobacteria</taxon>
        <taxon>Acetobacterales</taxon>
        <taxon>Acetobacteraceae</taxon>
        <taxon>Plastoroseomonas</taxon>
    </lineage>
</organism>
<keyword evidence="3 10" id="KW-1134">Transmembrane beta strand</keyword>
<evidence type="ECO:0000256" key="3">
    <source>
        <dbReference type="ARBA" id="ARBA00022452"/>
    </source>
</evidence>
<dbReference type="InterPro" id="IPR039426">
    <property type="entry name" value="TonB-dep_rcpt-like"/>
</dbReference>
<evidence type="ECO:0000256" key="11">
    <source>
        <dbReference type="RuleBase" id="RU003357"/>
    </source>
</evidence>
<dbReference type="PROSITE" id="PS52016">
    <property type="entry name" value="TONB_DEPENDENT_REC_3"/>
    <property type="match status" value="1"/>
</dbReference>